<dbReference type="EMBL" id="PCPP01000003">
    <property type="protein sequence ID" value="PRB82359.1"/>
    <property type="molecule type" value="Genomic_DNA"/>
</dbReference>
<dbReference type="CDD" id="cd18886">
    <property type="entry name" value="NUDIX_MutT_Nudt1"/>
    <property type="match status" value="1"/>
</dbReference>
<proteinExistence type="predicted"/>
<name>A0A2S9CPD2_CHRCI</name>
<dbReference type="PANTHER" id="PTHR43736:SF1">
    <property type="entry name" value="DIHYDRONEOPTERIN TRIPHOSPHATE DIPHOSPHATASE"/>
    <property type="match status" value="1"/>
</dbReference>
<dbReference type="PROSITE" id="PS00893">
    <property type="entry name" value="NUDIX_BOX"/>
    <property type="match status" value="1"/>
</dbReference>
<evidence type="ECO:0000256" key="1">
    <source>
        <dbReference type="ARBA" id="ARBA00022801"/>
    </source>
</evidence>
<dbReference type="Proteomes" id="UP000238534">
    <property type="component" value="Unassembled WGS sequence"/>
</dbReference>
<reference evidence="5 6" key="1">
    <citation type="submission" date="2017-09" db="EMBL/GenBank/DDBJ databases">
        <title>Genomic, metabolic, and phenotypic characteristics of bacterial isolates from the natural microbiome of the model nematode Caenorhabditis elegans.</title>
        <authorList>
            <person name="Zimmermann J."/>
            <person name="Obeng N."/>
            <person name="Yang W."/>
            <person name="Obeng O."/>
            <person name="Kissoyan K."/>
            <person name="Pees B."/>
            <person name="Dirksen P."/>
            <person name="Hoppner M."/>
            <person name="Franke A."/>
            <person name="Rosenstiel P."/>
            <person name="Leippe M."/>
            <person name="Dierking K."/>
            <person name="Kaleta C."/>
            <person name="Schulenburg H."/>
        </authorList>
    </citation>
    <scope>NUCLEOTIDE SEQUENCE [LARGE SCALE GENOMIC DNA]</scope>
    <source>
        <strain evidence="3 6">MYb25</strain>
        <strain evidence="4 5">MYb44</strain>
    </source>
</reference>
<dbReference type="InterPro" id="IPR000086">
    <property type="entry name" value="NUDIX_hydrolase_dom"/>
</dbReference>
<protein>
    <submittedName>
        <fullName evidence="3">NUDIX hydrolase</fullName>
    </submittedName>
</protein>
<evidence type="ECO:0000313" key="4">
    <source>
        <dbReference type="EMBL" id="PRB88734.1"/>
    </source>
</evidence>
<dbReference type="EMBL" id="PCPH01000004">
    <property type="protein sequence ID" value="PRB88734.1"/>
    <property type="molecule type" value="Genomic_DNA"/>
</dbReference>
<dbReference type="InterPro" id="IPR015797">
    <property type="entry name" value="NUDIX_hydrolase-like_dom_sf"/>
</dbReference>
<dbReference type="InterPro" id="IPR020084">
    <property type="entry name" value="NUDIX_hydrolase_CS"/>
</dbReference>
<dbReference type="Gene3D" id="3.90.79.10">
    <property type="entry name" value="Nucleoside Triphosphate Pyrophosphohydrolase"/>
    <property type="match status" value="1"/>
</dbReference>
<evidence type="ECO:0000313" key="6">
    <source>
        <dbReference type="Proteomes" id="UP000238534"/>
    </source>
</evidence>
<evidence type="ECO:0000313" key="5">
    <source>
        <dbReference type="Proteomes" id="UP000238325"/>
    </source>
</evidence>
<keyword evidence="1 3" id="KW-0378">Hydrolase</keyword>
<dbReference type="PROSITE" id="PS51462">
    <property type="entry name" value="NUDIX"/>
    <property type="match status" value="1"/>
</dbReference>
<accession>A0A2S9CPD2</accession>
<dbReference type="SUPFAM" id="SSF55811">
    <property type="entry name" value="Nudix"/>
    <property type="match status" value="1"/>
</dbReference>
<dbReference type="PANTHER" id="PTHR43736">
    <property type="entry name" value="ADP-RIBOSE PYROPHOSPHATASE"/>
    <property type="match status" value="1"/>
</dbReference>
<dbReference type="AlphaFoldDB" id="A0A2S9CPD2"/>
<evidence type="ECO:0000313" key="3">
    <source>
        <dbReference type="EMBL" id="PRB82359.1"/>
    </source>
</evidence>
<dbReference type="Proteomes" id="UP000238325">
    <property type="component" value="Unassembled WGS sequence"/>
</dbReference>
<dbReference type="GO" id="GO:0016787">
    <property type="term" value="F:hydrolase activity"/>
    <property type="evidence" value="ECO:0007669"/>
    <property type="project" value="UniProtKB-KW"/>
</dbReference>
<feature type="domain" description="Nudix hydrolase" evidence="2">
    <location>
        <begin position="8"/>
        <end position="133"/>
    </location>
</feature>
<keyword evidence="5" id="KW-1185">Reference proteome</keyword>
<organism evidence="3 6">
    <name type="scientific">Chryseobacterium culicis</name>
    <dbReference type="NCBI Taxonomy" id="680127"/>
    <lineage>
        <taxon>Bacteria</taxon>
        <taxon>Pseudomonadati</taxon>
        <taxon>Bacteroidota</taxon>
        <taxon>Flavobacteriia</taxon>
        <taxon>Flavobacteriales</taxon>
        <taxon>Weeksellaceae</taxon>
        <taxon>Chryseobacterium group</taxon>
        <taxon>Chryseobacterium</taxon>
    </lineage>
</organism>
<dbReference type="Pfam" id="PF00293">
    <property type="entry name" value="NUDIX"/>
    <property type="match status" value="1"/>
</dbReference>
<comment type="caution">
    <text evidence="3">The sequence shown here is derived from an EMBL/GenBank/DDBJ whole genome shotgun (WGS) entry which is preliminary data.</text>
</comment>
<gene>
    <name evidence="3" type="ORF">CQ022_16825</name>
    <name evidence="4" type="ORF">CQ033_15720</name>
</gene>
<sequence>MNNCVNGMKKVATLCILRNKDKFLLLKRLKEPNKDMYVPVGGKIDPFENPDDAVVREVMEETGIHITSKQFCGILTETSPVKYNWISYVYVSDIEFVDAPYCNEGELEWIEAENLADIPTPLTDLYIYDYVSKGEVFAFNAIYDSELNLISLWEQYSNTQIR</sequence>
<evidence type="ECO:0000259" key="2">
    <source>
        <dbReference type="PROSITE" id="PS51462"/>
    </source>
</evidence>
<dbReference type="OrthoDB" id="9804563at2"/>